<dbReference type="RefSeq" id="WP_279648969.1">
    <property type="nucleotide sequence ID" value="NZ_JAOCDG010000003.1"/>
</dbReference>
<dbReference type="SMART" id="SM00437">
    <property type="entry name" value="TOP1Ac"/>
    <property type="match status" value="1"/>
</dbReference>
<dbReference type="InterPro" id="IPR023405">
    <property type="entry name" value="Topo_IA_core_domain"/>
</dbReference>
<dbReference type="PROSITE" id="PS50880">
    <property type="entry name" value="TOPRIM"/>
    <property type="match status" value="1"/>
</dbReference>
<feature type="domain" description="Toprim" evidence="5">
    <location>
        <begin position="3"/>
        <end position="114"/>
    </location>
</feature>
<sequence length="545" mass="59477">MPNTVFVIEAPGKIRSLRKILSELRINAQVVATGGALYDMPKDQLGLNPNDLTPERWTPTSQRTISHLTKKFKDADQIYVMTDADREGELIAAQVNSVLVSSGSKASIQRVVTSALNADGISQALQRPRAINRQTCVAVMARRGIDRAIGFLCSNRNVAGQIAGRISSKIVQSVSRQPLPTCKVAGTHPDQPGWRIWGKGSSGKEASLAAINEAFRRLDPALMDHTREVFTTKPAPAMMTGADALILVANQLNVSLSEAEKLIQTAYERGAISYPRTDSREISPPTQVMLESAMRKLGKRVRVSRLPSSAPREAAGAHEAIYPCDPLHFNANSLEGLSQLDAAIGLLTRRAFASLSPDAKVKSIEVEQSAISSFLAKQGLPDIKVKIWRDIPDTAGWLVVEKEFIKPVKLVRIPLDTAVMERMVEQGIGRPSTIVGHIDKALARGWIQENGTLSNKGQAVLTYLQQNYPGLLGPEDLDHFFDGVPFERVSAAVYEGIHRLNLDYQALRVLAREASAELSRDQAQDESGLPLYEPTADMEMDVAGP</sequence>
<name>A0ABD4XVS2_STUST</name>
<dbReference type="Pfam" id="PF01751">
    <property type="entry name" value="Toprim"/>
    <property type="match status" value="1"/>
</dbReference>
<dbReference type="AlphaFoldDB" id="A0ABD4XVS2"/>
<keyword evidence="1" id="KW-0799">Topoisomerase</keyword>
<dbReference type="PANTHER" id="PTHR42785:SF1">
    <property type="entry name" value="DNA TOPOISOMERASE"/>
    <property type="match status" value="1"/>
</dbReference>
<dbReference type="InterPro" id="IPR013826">
    <property type="entry name" value="Topo_IA_cen_sub3"/>
</dbReference>
<gene>
    <name evidence="7" type="ORF">N5D09_02575</name>
</gene>
<evidence type="ECO:0000259" key="5">
    <source>
        <dbReference type="PROSITE" id="PS50880"/>
    </source>
</evidence>
<reference evidence="7" key="1">
    <citation type="submission" date="2022-09" db="EMBL/GenBank/DDBJ databases">
        <title>Intensive care unit water sources are persistently colonized with multi-drug resistant bacteria and are the site of extensive horizontal gene transfer of antibiotic resistance genes.</title>
        <authorList>
            <person name="Diorio-Toth L."/>
        </authorList>
    </citation>
    <scope>NUCLEOTIDE SEQUENCE</scope>
    <source>
        <strain evidence="7">GD03864</strain>
    </source>
</reference>
<dbReference type="PRINTS" id="PR00417">
    <property type="entry name" value="PRTPISMRASEI"/>
</dbReference>
<evidence type="ECO:0000256" key="1">
    <source>
        <dbReference type="ARBA" id="ARBA00023029"/>
    </source>
</evidence>
<dbReference type="Gene3D" id="3.40.50.140">
    <property type="match status" value="1"/>
</dbReference>
<dbReference type="GO" id="GO:0003677">
    <property type="term" value="F:DNA binding"/>
    <property type="evidence" value="ECO:0007669"/>
    <property type="project" value="UniProtKB-KW"/>
</dbReference>
<dbReference type="EC" id="5.6.2.-" evidence="7"/>
<feature type="domain" description="Topo IA-type catalytic" evidence="6">
    <location>
        <begin position="132"/>
        <end position="523"/>
    </location>
</feature>
<dbReference type="GO" id="GO:0003916">
    <property type="term" value="F:DNA topoisomerase activity"/>
    <property type="evidence" value="ECO:0007669"/>
    <property type="project" value="UniProtKB-KW"/>
</dbReference>
<dbReference type="PROSITE" id="PS52039">
    <property type="entry name" value="TOPO_IA_2"/>
    <property type="match status" value="1"/>
</dbReference>
<keyword evidence="2" id="KW-0238">DNA-binding</keyword>
<comment type="caution">
    <text evidence="7">The sequence shown here is derived from an EMBL/GenBank/DDBJ whole genome shotgun (WGS) entry which is preliminary data.</text>
</comment>
<dbReference type="Gene3D" id="1.10.290.10">
    <property type="entry name" value="Topoisomerase I, domain 4"/>
    <property type="match status" value="1"/>
</dbReference>
<evidence type="ECO:0000256" key="2">
    <source>
        <dbReference type="ARBA" id="ARBA00023125"/>
    </source>
</evidence>
<keyword evidence="3 7" id="KW-0413">Isomerase</keyword>
<accession>A0ABD4XVS2</accession>
<dbReference type="Pfam" id="PF01131">
    <property type="entry name" value="Topoisom_bac"/>
    <property type="match status" value="1"/>
</dbReference>
<dbReference type="InterPro" id="IPR013824">
    <property type="entry name" value="Topo_IA_cen_sub1"/>
</dbReference>
<dbReference type="Gene3D" id="2.60.510.20">
    <property type="match status" value="1"/>
</dbReference>
<dbReference type="InterPro" id="IPR000380">
    <property type="entry name" value="Topo_IA"/>
</dbReference>
<evidence type="ECO:0000256" key="4">
    <source>
        <dbReference type="SAM" id="MobiDB-lite"/>
    </source>
</evidence>
<dbReference type="PANTHER" id="PTHR42785">
    <property type="entry name" value="DNA TOPOISOMERASE, TYPE IA, CORE"/>
    <property type="match status" value="1"/>
</dbReference>
<dbReference type="InterPro" id="IPR006171">
    <property type="entry name" value="TOPRIM_dom"/>
</dbReference>
<dbReference type="EMBL" id="JAOCDG010000003">
    <property type="protein sequence ID" value="MDH0686970.1"/>
    <property type="molecule type" value="Genomic_DNA"/>
</dbReference>
<feature type="compositionally biased region" description="Acidic residues" evidence="4">
    <location>
        <begin position="536"/>
        <end position="545"/>
    </location>
</feature>
<feature type="region of interest" description="Disordered" evidence="4">
    <location>
        <begin position="517"/>
        <end position="545"/>
    </location>
</feature>
<dbReference type="Gene3D" id="1.10.460.10">
    <property type="entry name" value="Topoisomerase I, domain 2"/>
    <property type="match status" value="1"/>
</dbReference>
<dbReference type="Proteomes" id="UP001161139">
    <property type="component" value="Unassembled WGS sequence"/>
</dbReference>
<evidence type="ECO:0000313" key="8">
    <source>
        <dbReference type="Proteomes" id="UP001161139"/>
    </source>
</evidence>
<dbReference type="InterPro" id="IPR003602">
    <property type="entry name" value="Topo_IA_DNA-bd_dom"/>
</dbReference>
<dbReference type="SUPFAM" id="SSF56712">
    <property type="entry name" value="Prokaryotic type I DNA topoisomerase"/>
    <property type="match status" value="1"/>
</dbReference>
<protein>
    <submittedName>
        <fullName evidence="7">DNA topoisomerase</fullName>
        <ecNumber evidence="7">5.6.2.-</ecNumber>
    </submittedName>
</protein>
<proteinExistence type="predicted"/>
<evidence type="ECO:0000256" key="3">
    <source>
        <dbReference type="ARBA" id="ARBA00023235"/>
    </source>
</evidence>
<dbReference type="InterPro" id="IPR013497">
    <property type="entry name" value="Topo_IA_cen"/>
</dbReference>
<evidence type="ECO:0000259" key="6">
    <source>
        <dbReference type="PROSITE" id="PS52039"/>
    </source>
</evidence>
<dbReference type="SMART" id="SM00493">
    <property type="entry name" value="TOPRIM"/>
    <property type="match status" value="1"/>
</dbReference>
<evidence type="ECO:0000313" key="7">
    <source>
        <dbReference type="EMBL" id="MDH0686970.1"/>
    </source>
</evidence>
<organism evidence="7 8">
    <name type="scientific">Stutzerimonas stutzeri</name>
    <name type="common">Pseudomonas stutzeri</name>
    <dbReference type="NCBI Taxonomy" id="316"/>
    <lineage>
        <taxon>Bacteria</taxon>
        <taxon>Pseudomonadati</taxon>
        <taxon>Pseudomonadota</taxon>
        <taxon>Gammaproteobacteria</taxon>
        <taxon>Pseudomonadales</taxon>
        <taxon>Pseudomonadaceae</taxon>
        <taxon>Stutzerimonas</taxon>
    </lineage>
</organism>